<gene>
    <name evidence="1" type="primary">Acey_s0009.g739</name>
    <name evidence="1" type="ORF">Y032_0009g739</name>
</gene>
<keyword evidence="2" id="KW-1185">Reference proteome</keyword>
<organism evidence="1 2">
    <name type="scientific">Ancylostoma ceylanicum</name>
    <dbReference type="NCBI Taxonomy" id="53326"/>
    <lineage>
        <taxon>Eukaryota</taxon>
        <taxon>Metazoa</taxon>
        <taxon>Ecdysozoa</taxon>
        <taxon>Nematoda</taxon>
        <taxon>Chromadorea</taxon>
        <taxon>Rhabditida</taxon>
        <taxon>Rhabditina</taxon>
        <taxon>Rhabditomorpha</taxon>
        <taxon>Strongyloidea</taxon>
        <taxon>Ancylostomatidae</taxon>
        <taxon>Ancylostomatinae</taxon>
        <taxon>Ancylostoma</taxon>
    </lineage>
</organism>
<dbReference type="AlphaFoldDB" id="A0A016VJI7"/>
<protein>
    <submittedName>
        <fullName evidence="1">Uncharacterized protein</fullName>
    </submittedName>
</protein>
<evidence type="ECO:0000313" key="2">
    <source>
        <dbReference type="Proteomes" id="UP000024635"/>
    </source>
</evidence>
<proteinExistence type="predicted"/>
<evidence type="ECO:0000313" key="1">
    <source>
        <dbReference type="EMBL" id="EYC27456.1"/>
    </source>
</evidence>
<dbReference type="Proteomes" id="UP000024635">
    <property type="component" value="Unassembled WGS sequence"/>
</dbReference>
<dbReference type="EMBL" id="JARK01001345">
    <property type="protein sequence ID" value="EYC27456.1"/>
    <property type="molecule type" value="Genomic_DNA"/>
</dbReference>
<name>A0A016VJI7_9BILA</name>
<reference evidence="2" key="1">
    <citation type="journal article" date="2015" name="Nat. Genet.">
        <title>The genome and transcriptome of the zoonotic hookworm Ancylostoma ceylanicum identify infection-specific gene families.</title>
        <authorList>
            <person name="Schwarz E.M."/>
            <person name="Hu Y."/>
            <person name="Antoshechkin I."/>
            <person name="Miller M.M."/>
            <person name="Sternberg P.W."/>
            <person name="Aroian R.V."/>
        </authorList>
    </citation>
    <scope>NUCLEOTIDE SEQUENCE</scope>
    <source>
        <strain evidence="2">HY135</strain>
    </source>
</reference>
<accession>A0A016VJI7</accession>
<sequence length="80" mass="9308">MRSKEFDWSTYSTDLNQGFERFEESVRSPNVTDYAEIFSELRTVGILGVLQISAKTYAPHRRYTCKTPKSSTYTRFEGLL</sequence>
<comment type="caution">
    <text evidence="1">The sequence shown here is derived from an EMBL/GenBank/DDBJ whole genome shotgun (WGS) entry which is preliminary data.</text>
</comment>